<dbReference type="Proteomes" id="UP000015106">
    <property type="component" value="Chromosome 2"/>
</dbReference>
<proteinExistence type="predicted"/>
<gene>
    <name evidence="2" type="primary">LOC125539666</name>
</gene>
<dbReference type="Gramene" id="TuG1812G0200005024.01.T01">
    <property type="protein sequence ID" value="TuG1812G0200005024.01.T01.cds472436"/>
    <property type="gene ID" value="TuG1812G0200005024.01"/>
</dbReference>
<reference evidence="2" key="3">
    <citation type="submission" date="2022-06" db="UniProtKB">
        <authorList>
            <consortium name="EnsemblPlants"/>
        </authorList>
    </citation>
    <scope>IDENTIFICATION</scope>
</reference>
<protein>
    <submittedName>
        <fullName evidence="2">Uncharacterized protein</fullName>
    </submittedName>
</protein>
<keyword evidence="3" id="KW-1185">Reference proteome</keyword>
<feature type="region of interest" description="Disordered" evidence="1">
    <location>
        <begin position="35"/>
        <end position="80"/>
    </location>
</feature>
<evidence type="ECO:0000313" key="3">
    <source>
        <dbReference type="Proteomes" id="UP000015106"/>
    </source>
</evidence>
<organism evidence="2 3">
    <name type="scientific">Triticum urartu</name>
    <name type="common">Red wild einkorn</name>
    <name type="synonym">Crithodium urartu</name>
    <dbReference type="NCBI Taxonomy" id="4572"/>
    <lineage>
        <taxon>Eukaryota</taxon>
        <taxon>Viridiplantae</taxon>
        <taxon>Streptophyta</taxon>
        <taxon>Embryophyta</taxon>
        <taxon>Tracheophyta</taxon>
        <taxon>Spermatophyta</taxon>
        <taxon>Magnoliopsida</taxon>
        <taxon>Liliopsida</taxon>
        <taxon>Poales</taxon>
        <taxon>Poaceae</taxon>
        <taxon>BOP clade</taxon>
        <taxon>Pooideae</taxon>
        <taxon>Triticodae</taxon>
        <taxon>Triticeae</taxon>
        <taxon>Triticinae</taxon>
        <taxon>Triticum</taxon>
    </lineage>
</organism>
<dbReference type="EnsemblPlants" id="TuG1812G0200005024.01.T01">
    <property type="protein sequence ID" value="TuG1812G0200005024.01.T01.cds472436"/>
    <property type="gene ID" value="TuG1812G0200005024.01"/>
</dbReference>
<accession>A0A8R7PIR3</accession>
<evidence type="ECO:0000313" key="2">
    <source>
        <dbReference type="EnsemblPlants" id="TuG1812G0200005024.01.T01.cds472436"/>
    </source>
</evidence>
<name>A0A8R7PIR3_TRIUA</name>
<evidence type="ECO:0000256" key="1">
    <source>
        <dbReference type="SAM" id="MobiDB-lite"/>
    </source>
</evidence>
<dbReference type="AlphaFoldDB" id="A0A8R7PIR3"/>
<sequence>MTASKLSRGESCLLHFLQIQSSPFSAAFMPKSLDRQHMQRRPAVSDSGDSLAPCFFKQGKSPRPRADRSASHGHQRLGARRSGWLKHNNLSLSGTYCMSLGTLAG</sequence>
<reference evidence="2" key="2">
    <citation type="submission" date="2018-03" db="EMBL/GenBank/DDBJ databases">
        <title>The Triticum urartu genome reveals the dynamic nature of wheat genome evolution.</title>
        <authorList>
            <person name="Ling H."/>
            <person name="Ma B."/>
            <person name="Shi X."/>
            <person name="Liu H."/>
            <person name="Dong L."/>
            <person name="Sun H."/>
            <person name="Cao Y."/>
            <person name="Gao Q."/>
            <person name="Zheng S."/>
            <person name="Li Y."/>
            <person name="Yu Y."/>
            <person name="Du H."/>
            <person name="Qi M."/>
            <person name="Li Y."/>
            <person name="Yu H."/>
            <person name="Cui Y."/>
            <person name="Wang N."/>
            <person name="Chen C."/>
            <person name="Wu H."/>
            <person name="Zhao Y."/>
            <person name="Zhang J."/>
            <person name="Li Y."/>
            <person name="Zhou W."/>
            <person name="Zhang B."/>
            <person name="Hu W."/>
            <person name="Eijk M."/>
            <person name="Tang J."/>
            <person name="Witsenboer H."/>
            <person name="Zhao S."/>
            <person name="Li Z."/>
            <person name="Zhang A."/>
            <person name="Wang D."/>
            <person name="Liang C."/>
        </authorList>
    </citation>
    <scope>NUCLEOTIDE SEQUENCE [LARGE SCALE GENOMIC DNA]</scope>
    <source>
        <strain evidence="2">cv. G1812</strain>
    </source>
</reference>
<reference evidence="3" key="1">
    <citation type="journal article" date="2013" name="Nature">
        <title>Draft genome of the wheat A-genome progenitor Triticum urartu.</title>
        <authorList>
            <person name="Ling H.Q."/>
            <person name="Zhao S."/>
            <person name="Liu D."/>
            <person name="Wang J."/>
            <person name="Sun H."/>
            <person name="Zhang C."/>
            <person name="Fan H."/>
            <person name="Li D."/>
            <person name="Dong L."/>
            <person name="Tao Y."/>
            <person name="Gao C."/>
            <person name="Wu H."/>
            <person name="Li Y."/>
            <person name="Cui Y."/>
            <person name="Guo X."/>
            <person name="Zheng S."/>
            <person name="Wang B."/>
            <person name="Yu K."/>
            <person name="Liang Q."/>
            <person name="Yang W."/>
            <person name="Lou X."/>
            <person name="Chen J."/>
            <person name="Feng M."/>
            <person name="Jian J."/>
            <person name="Zhang X."/>
            <person name="Luo G."/>
            <person name="Jiang Y."/>
            <person name="Liu J."/>
            <person name="Wang Z."/>
            <person name="Sha Y."/>
            <person name="Zhang B."/>
            <person name="Wu H."/>
            <person name="Tang D."/>
            <person name="Shen Q."/>
            <person name="Xue P."/>
            <person name="Zou S."/>
            <person name="Wang X."/>
            <person name="Liu X."/>
            <person name="Wang F."/>
            <person name="Yang Y."/>
            <person name="An X."/>
            <person name="Dong Z."/>
            <person name="Zhang K."/>
            <person name="Zhang X."/>
            <person name="Luo M.C."/>
            <person name="Dvorak J."/>
            <person name="Tong Y."/>
            <person name="Wang J."/>
            <person name="Yang H."/>
            <person name="Li Z."/>
            <person name="Wang D."/>
            <person name="Zhang A."/>
            <person name="Wang J."/>
        </authorList>
    </citation>
    <scope>NUCLEOTIDE SEQUENCE</scope>
    <source>
        <strain evidence="3">cv. G1812</strain>
    </source>
</reference>